<dbReference type="HAMAP" id="MF_00337">
    <property type="entry name" value="Exonuc_7_S"/>
    <property type="match status" value="1"/>
</dbReference>
<dbReference type="AlphaFoldDB" id="A0A831TEM5"/>
<accession>A0A831TEM5</accession>
<dbReference type="Gene3D" id="1.10.287.1040">
    <property type="entry name" value="Exonuclease VII, small subunit"/>
    <property type="match status" value="1"/>
</dbReference>
<dbReference type="EMBL" id="DSIY01000042">
    <property type="protein sequence ID" value="HEG90201.1"/>
    <property type="molecule type" value="Genomic_DNA"/>
</dbReference>
<dbReference type="GO" id="GO:0005829">
    <property type="term" value="C:cytosol"/>
    <property type="evidence" value="ECO:0007669"/>
    <property type="project" value="TreeGrafter"/>
</dbReference>
<comment type="function">
    <text evidence="6">Bidirectionally degrades single-stranded DNA into large acid-insoluble oligonucleotides, which are then degraded further into small acid-soluble oligonucleotides.</text>
</comment>
<evidence type="ECO:0000313" key="7">
    <source>
        <dbReference type="EMBL" id="HEG90201.1"/>
    </source>
</evidence>
<evidence type="ECO:0000256" key="5">
    <source>
        <dbReference type="ARBA" id="ARBA00022839"/>
    </source>
</evidence>
<keyword evidence="3 6" id="KW-0540">Nuclease</keyword>
<comment type="caution">
    <text evidence="7">The sequence shown here is derived from an EMBL/GenBank/DDBJ whole genome shotgun (WGS) entry which is preliminary data.</text>
</comment>
<proteinExistence type="inferred from homology"/>
<evidence type="ECO:0000256" key="1">
    <source>
        <dbReference type="ARBA" id="ARBA00009998"/>
    </source>
</evidence>
<evidence type="ECO:0000256" key="3">
    <source>
        <dbReference type="ARBA" id="ARBA00022722"/>
    </source>
</evidence>
<dbReference type="EC" id="3.1.11.6" evidence="6"/>
<dbReference type="SUPFAM" id="SSF116842">
    <property type="entry name" value="XseB-like"/>
    <property type="match status" value="1"/>
</dbReference>
<comment type="subcellular location">
    <subcellularLocation>
        <location evidence="6">Cytoplasm</location>
    </subcellularLocation>
</comment>
<dbReference type="PANTHER" id="PTHR34137">
    <property type="entry name" value="EXODEOXYRIBONUCLEASE 7 SMALL SUBUNIT"/>
    <property type="match status" value="1"/>
</dbReference>
<comment type="catalytic activity">
    <reaction evidence="6">
        <text>Exonucleolytic cleavage in either 5'- to 3'- or 3'- to 5'-direction to yield nucleoside 5'-phosphates.</text>
        <dbReference type="EC" id="3.1.11.6"/>
    </reaction>
</comment>
<dbReference type="InterPro" id="IPR003761">
    <property type="entry name" value="Exonuc_VII_S"/>
</dbReference>
<dbReference type="PANTHER" id="PTHR34137:SF1">
    <property type="entry name" value="EXODEOXYRIBONUCLEASE 7 SMALL SUBUNIT"/>
    <property type="match status" value="1"/>
</dbReference>
<organism evidence="7">
    <name type="scientific">Thermorudis peleae</name>
    <dbReference type="NCBI Taxonomy" id="1382356"/>
    <lineage>
        <taxon>Bacteria</taxon>
        <taxon>Pseudomonadati</taxon>
        <taxon>Thermomicrobiota</taxon>
        <taxon>Thermomicrobia</taxon>
        <taxon>Thermomicrobia incertae sedis</taxon>
        <taxon>Thermorudis</taxon>
    </lineage>
</organism>
<reference evidence="7" key="1">
    <citation type="journal article" date="2020" name="mSystems">
        <title>Genome- and Community-Level Interaction Insights into Carbon Utilization and Element Cycling Functions of Hydrothermarchaeota in Hydrothermal Sediment.</title>
        <authorList>
            <person name="Zhou Z."/>
            <person name="Liu Y."/>
            <person name="Xu W."/>
            <person name="Pan J."/>
            <person name="Luo Z.H."/>
            <person name="Li M."/>
        </authorList>
    </citation>
    <scope>NUCLEOTIDE SEQUENCE [LARGE SCALE GENOMIC DNA]</scope>
    <source>
        <strain evidence="7">SpSt-210</strain>
    </source>
</reference>
<sequence length="116" mass="13150">MAEEPIFPPDQEPKPAPIEEYDRLVSEIEAIVERLESGDLPLAEALLEYQRGIELIRLCNDLLDQAELRISELASGLRLSREGDAAYRADYRRFFTPLGEVEEAEAEDEGEPLHPL</sequence>
<dbReference type="InterPro" id="IPR037004">
    <property type="entry name" value="Exonuc_VII_ssu_sf"/>
</dbReference>
<name>A0A831TEM5_9BACT</name>
<keyword evidence="4 6" id="KW-0378">Hydrolase</keyword>
<gene>
    <name evidence="6 7" type="primary">xseB</name>
    <name evidence="7" type="ORF">ENP34_01955</name>
</gene>
<dbReference type="GO" id="GO:0009318">
    <property type="term" value="C:exodeoxyribonuclease VII complex"/>
    <property type="evidence" value="ECO:0007669"/>
    <property type="project" value="UniProtKB-UniRule"/>
</dbReference>
<comment type="subunit">
    <text evidence="6">Heterooligomer composed of large and small subunits.</text>
</comment>
<dbReference type="GO" id="GO:0008855">
    <property type="term" value="F:exodeoxyribonuclease VII activity"/>
    <property type="evidence" value="ECO:0007669"/>
    <property type="project" value="UniProtKB-UniRule"/>
</dbReference>
<comment type="similarity">
    <text evidence="1 6">Belongs to the XseB family.</text>
</comment>
<dbReference type="NCBIfam" id="TIGR01280">
    <property type="entry name" value="xseB"/>
    <property type="match status" value="1"/>
</dbReference>
<keyword evidence="2 6" id="KW-0963">Cytoplasm</keyword>
<protein>
    <recommendedName>
        <fullName evidence="6">Exodeoxyribonuclease 7 small subunit</fullName>
        <ecNumber evidence="6">3.1.11.6</ecNumber>
    </recommendedName>
    <alternativeName>
        <fullName evidence="6">Exodeoxyribonuclease VII small subunit</fullName>
        <shortName evidence="6">Exonuclease VII small subunit</shortName>
    </alternativeName>
</protein>
<dbReference type="Pfam" id="PF02609">
    <property type="entry name" value="Exonuc_VII_S"/>
    <property type="match status" value="1"/>
</dbReference>
<dbReference type="GO" id="GO:0006308">
    <property type="term" value="P:DNA catabolic process"/>
    <property type="evidence" value="ECO:0007669"/>
    <property type="project" value="UniProtKB-UniRule"/>
</dbReference>
<keyword evidence="5 6" id="KW-0269">Exonuclease</keyword>
<evidence type="ECO:0000256" key="6">
    <source>
        <dbReference type="HAMAP-Rule" id="MF_00337"/>
    </source>
</evidence>
<evidence type="ECO:0000256" key="4">
    <source>
        <dbReference type="ARBA" id="ARBA00022801"/>
    </source>
</evidence>
<evidence type="ECO:0000256" key="2">
    <source>
        <dbReference type="ARBA" id="ARBA00022490"/>
    </source>
</evidence>